<feature type="transmembrane region" description="Helical" evidence="5">
    <location>
        <begin position="293"/>
        <end position="316"/>
    </location>
</feature>
<dbReference type="InterPro" id="IPR013057">
    <property type="entry name" value="AA_transpt_TM"/>
</dbReference>
<proteinExistence type="predicted"/>
<feature type="transmembrane region" description="Helical" evidence="5">
    <location>
        <begin position="52"/>
        <end position="74"/>
    </location>
</feature>
<sequence>MAAPTTDEDYDPFAHREVAKALSNFQFFVHLMKGAVGTGVLAMPECFKDTGLFAGTFILSFAGLIIIHCMLLIVQIQNDRARMLKVPLVTYGQAMKFALEDGPGFLRPLAPVSLFIIDVYLSAYHLGTCIVYAVFVAKNVKQIFDEYVIHLDERIWMLIIMPFEMLLNCIRDLKILAPVSTLANIIMFTGIGIIMYYVFLDLPGLDDRKLMTSPLNWPKLFGTATFSLSPVALALTLESQMKHPKNYGGWCGVLNLSMIAVTLLNIFVAFFGYLKYGEETLASLSLNIPQDSIVAHIVRGLYSAVIFMTYAVQFYVPYDIIWHRYSEPKVTRCTLLIDYIVKMSMVVVTFALAIGIPLLGLFLSLVGALRGLMSIVFPAIMSICHYYPDRYGPMKIYLWKDIAVLIIGLVFLICGTVSCIVNIYFGLQKYHADKAAGKLD</sequence>
<keyword evidence="3 5" id="KW-1133">Transmembrane helix</keyword>
<accession>A0A9P0GVP9</accession>
<dbReference type="PANTHER" id="PTHR22950:SF340">
    <property type="entry name" value="AMINO ACID TRANSPORTER TRANSMEMBRANE DOMAIN-CONTAINING PROTEIN-RELATED"/>
    <property type="match status" value="1"/>
</dbReference>
<evidence type="ECO:0000313" key="7">
    <source>
        <dbReference type="EMBL" id="CAH1389624.1"/>
    </source>
</evidence>
<comment type="subcellular location">
    <subcellularLocation>
        <location evidence="1">Membrane</location>
        <topology evidence="1">Multi-pass membrane protein</topology>
    </subcellularLocation>
</comment>
<dbReference type="PANTHER" id="PTHR22950">
    <property type="entry name" value="AMINO ACID TRANSPORTER"/>
    <property type="match status" value="1"/>
</dbReference>
<dbReference type="Proteomes" id="UP001152798">
    <property type="component" value="Chromosome 1"/>
</dbReference>
<evidence type="ECO:0000256" key="2">
    <source>
        <dbReference type="ARBA" id="ARBA00022692"/>
    </source>
</evidence>
<evidence type="ECO:0000313" key="8">
    <source>
        <dbReference type="Proteomes" id="UP001152798"/>
    </source>
</evidence>
<dbReference type="OrthoDB" id="6607425at2759"/>
<dbReference type="GO" id="GO:0005774">
    <property type="term" value="C:vacuolar membrane"/>
    <property type="evidence" value="ECO:0007669"/>
    <property type="project" value="TreeGrafter"/>
</dbReference>
<keyword evidence="8" id="KW-1185">Reference proteome</keyword>
<feature type="transmembrane region" description="Helical" evidence="5">
    <location>
        <begin position="402"/>
        <end position="425"/>
    </location>
</feature>
<feature type="transmembrane region" description="Helical" evidence="5">
    <location>
        <begin position="182"/>
        <end position="200"/>
    </location>
</feature>
<keyword evidence="4 5" id="KW-0472">Membrane</keyword>
<evidence type="ECO:0000256" key="3">
    <source>
        <dbReference type="ARBA" id="ARBA00022989"/>
    </source>
</evidence>
<feature type="transmembrane region" description="Helical" evidence="5">
    <location>
        <begin position="362"/>
        <end position="381"/>
    </location>
</feature>
<feature type="transmembrane region" description="Helical" evidence="5">
    <location>
        <begin position="114"/>
        <end position="135"/>
    </location>
</feature>
<dbReference type="EMBL" id="OV725077">
    <property type="protein sequence ID" value="CAH1389624.1"/>
    <property type="molecule type" value="Genomic_DNA"/>
</dbReference>
<dbReference type="GO" id="GO:0015179">
    <property type="term" value="F:L-amino acid transmembrane transporter activity"/>
    <property type="evidence" value="ECO:0007669"/>
    <property type="project" value="TreeGrafter"/>
</dbReference>
<protein>
    <recommendedName>
        <fullName evidence="6">Amino acid transporter transmembrane domain-containing protein</fullName>
    </recommendedName>
</protein>
<evidence type="ECO:0000256" key="5">
    <source>
        <dbReference type="SAM" id="Phobius"/>
    </source>
</evidence>
<dbReference type="Pfam" id="PF01490">
    <property type="entry name" value="Aa_trans"/>
    <property type="match status" value="1"/>
</dbReference>
<feature type="transmembrane region" description="Helical" evidence="5">
    <location>
        <begin position="220"/>
        <end position="237"/>
    </location>
</feature>
<gene>
    <name evidence="7" type="ORF">NEZAVI_LOCUS996</name>
</gene>
<feature type="domain" description="Amino acid transporter transmembrane" evidence="6">
    <location>
        <begin position="23"/>
        <end position="420"/>
    </location>
</feature>
<evidence type="ECO:0000256" key="4">
    <source>
        <dbReference type="ARBA" id="ARBA00023136"/>
    </source>
</evidence>
<feature type="transmembrane region" description="Helical" evidence="5">
    <location>
        <begin position="336"/>
        <end position="356"/>
    </location>
</feature>
<keyword evidence="2 5" id="KW-0812">Transmembrane</keyword>
<feature type="transmembrane region" description="Helical" evidence="5">
    <location>
        <begin position="249"/>
        <end position="273"/>
    </location>
</feature>
<name>A0A9P0GVP9_NEZVI</name>
<evidence type="ECO:0000259" key="6">
    <source>
        <dbReference type="Pfam" id="PF01490"/>
    </source>
</evidence>
<evidence type="ECO:0000256" key="1">
    <source>
        <dbReference type="ARBA" id="ARBA00004141"/>
    </source>
</evidence>
<organism evidence="7 8">
    <name type="scientific">Nezara viridula</name>
    <name type="common">Southern green stink bug</name>
    <name type="synonym">Cimex viridulus</name>
    <dbReference type="NCBI Taxonomy" id="85310"/>
    <lineage>
        <taxon>Eukaryota</taxon>
        <taxon>Metazoa</taxon>
        <taxon>Ecdysozoa</taxon>
        <taxon>Arthropoda</taxon>
        <taxon>Hexapoda</taxon>
        <taxon>Insecta</taxon>
        <taxon>Pterygota</taxon>
        <taxon>Neoptera</taxon>
        <taxon>Paraneoptera</taxon>
        <taxon>Hemiptera</taxon>
        <taxon>Heteroptera</taxon>
        <taxon>Panheteroptera</taxon>
        <taxon>Pentatomomorpha</taxon>
        <taxon>Pentatomoidea</taxon>
        <taxon>Pentatomidae</taxon>
        <taxon>Pentatominae</taxon>
        <taxon>Nezara</taxon>
    </lineage>
</organism>
<dbReference type="AlphaFoldDB" id="A0A9P0GVP9"/>
<reference evidence="7" key="1">
    <citation type="submission" date="2022-01" db="EMBL/GenBank/DDBJ databases">
        <authorList>
            <person name="King R."/>
        </authorList>
    </citation>
    <scope>NUCLEOTIDE SEQUENCE</scope>
</reference>